<gene>
    <name evidence="1" type="ORF">HD593_011013</name>
</gene>
<reference evidence="1 2" key="1">
    <citation type="submission" date="2020-08" db="EMBL/GenBank/DDBJ databases">
        <title>Sequencing the genomes of 1000 actinobacteria strains.</title>
        <authorList>
            <person name="Klenk H.-P."/>
        </authorList>
    </citation>
    <scope>NUCLEOTIDE SEQUENCE [LARGE SCALE GENOMIC DNA]</scope>
    <source>
        <strain evidence="1 2">DSM 43768</strain>
    </source>
</reference>
<dbReference type="RefSeq" id="WP_185110693.1">
    <property type="nucleotide sequence ID" value="NZ_JACHMI010000001.1"/>
</dbReference>
<protein>
    <submittedName>
        <fullName evidence="1">Uncharacterized protein (DUF433 family)</fullName>
    </submittedName>
</protein>
<organism evidence="1 2">
    <name type="scientific">Nonomuraea rubra</name>
    <dbReference type="NCBI Taxonomy" id="46180"/>
    <lineage>
        <taxon>Bacteria</taxon>
        <taxon>Bacillati</taxon>
        <taxon>Actinomycetota</taxon>
        <taxon>Actinomycetes</taxon>
        <taxon>Streptosporangiales</taxon>
        <taxon>Streptosporangiaceae</taxon>
        <taxon>Nonomuraea</taxon>
    </lineage>
</organism>
<evidence type="ECO:0000313" key="2">
    <source>
        <dbReference type="Proteomes" id="UP000565579"/>
    </source>
</evidence>
<dbReference type="Proteomes" id="UP000565579">
    <property type="component" value="Unassembled WGS sequence"/>
</dbReference>
<dbReference type="AlphaFoldDB" id="A0A7X0P6I3"/>
<evidence type="ECO:0000313" key="1">
    <source>
        <dbReference type="EMBL" id="MBB6556218.1"/>
    </source>
</evidence>
<name>A0A7X0P6I3_9ACTN</name>
<accession>A0A7X0P6I3</accession>
<comment type="caution">
    <text evidence="1">The sequence shown here is derived from an EMBL/GenBank/DDBJ whole genome shotgun (WGS) entry which is preliminary data.</text>
</comment>
<proteinExistence type="predicted"/>
<sequence>MGDVVAARKAYEKAQDDARELVRQARIDLGRTIAEARRQSITQDAIAETLELTREQVRRFQREYENSVNQG</sequence>
<keyword evidence="2" id="KW-1185">Reference proteome</keyword>
<dbReference type="EMBL" id="JACHMI010000001">
    <property type="protein sequence ID" value="MBB6556218.1"/>
    <property type="molecule type" value="Genomic_DNA"/>
</dbReference>